<evidence type="ECO:0000313" key="2">
    <source>
        <dbReference type="EMBL" id="KAG0691246.1"/>
    </source>
</evidence>
<keyword evidence="1" id="KW-0812">Transmembrane</keyword>
<evidence type="ECO:0000313" key="3">
    <source>
        <dbReference type="Proteomes" id="UP000697127"/>
    </source>
</evidence>
<name>A0A9P7BHF2_9ASCO</name>
<keyword evidence="1" id="KW-1133">Transmembrane helix</keyword>
<dbReference type="Proteomes" id="UP000697127">
    <property type="component" value="Unassembled WGS sequence"/>
</dbReference>
<feature type="transmembrane region" description="Helical" evidence="1">
    <location>
        <begin position="84"/>
        <end position="104"/>
    </location>
</feature>
<proteinExistence type="predicted"/>
<accession>A0A9P7BHF2</accession>
<comment type="caution">
    <text evidence="2">The sequence shown here is derived from an EMBL/GenBank/DDBJ whole genome shotgun (WGS) entry which is preliminary data.</text>
</comment>
<gene>
    <name evidence="2" type="ORF">C6P40_003497</name>
</gene>
<sequence>MTVPLPESDTILMREHLFRNSKDVNVVLQEDPVSFKAIEYVGLGSFNYKLVDMDTIYDENIKGSIIIQAFNQTIEFIRKSIIDILLVIILIAIFFLLISCAYPFHKKNDKDSDLENQIGIPDDFKTTNNWEETNNSFQSFIPSEKENFRPRSPATSNKGSNSIKEKELLDVLRID</sequence>
<dbReference type="EMBL" id="PUHW01000004">
    <property type="protein sequence ID" value="KAG0691246.1"/>
    <property type="molecule type" value="Genomic_DNA"/>
</dbReference>
<protein>
    <submittedName>
        <fullName evidence="2">Uncharacterized protein</fullName>
    </submittedName>
</protein>
<dbReference type="AlphaFoldDB" id="A0A9P7BHF2"/>
<organism evidence="2 3">
    <name type="scientific">Pichia californica</name>
    <dbReference type="NCBI Taxonomy" id="460514"/>
    <lineage>
        <taxon>Eukaryota</taxon>
        <taxon>Fungi</taxon>
        <taxon>Dikarya</taxon>
        <taxon>Ascomycota</taxon>
        <taxon>Saccharomycotina</taxon>
        <taxon>Pichiomycetes</taxon>
        <taxon>Pichiales</taxon>
        <taxon>Pichiaceae</taxon>
        <taxon>Pichia</taxon>
    </lineage>
</organism>
<keyword evidence="1" id="KW-0472">Membrane</keyword>
<dbReference type="OrthoDB" id="3984059at2759"/>
<reference evidence="2" key="1">
    <citation type="submission" date="2020-11" db="EMBL/GenBank/DDBJ databases">
        <title>Kefir isolates.</title>
        <authorList>
            <person name="Marcisauskas S."/>
            <person name="Kim Y."/>
            <person name="Blasche S."/>
        </authorList>
    </citation>
    <scope>NUCLEOTIDE SEQUENCE</scope>
    <source>
        <strain evidence="2">Olga-1</strain>
    </source>
</reference>
<keyword evidence="3" id="KW-1185">Reference proteome</keyword>
<evidence type="ECO:0000256" key="1">
    <source>
        <dbReference type="SAM" id="Phobius"/>
    </source>
</evidence>